<dbReference type="SUPFAM" id="SSF52833">
    <property type="entry name" value="Thioredoxin-like"/>
    <property type="match status" value="1"/>
</dbReference>
<dbReference type="OrthoDB" id="9795531at2"/>
<dbReference type="AlphaFoldDB" id="A0A6I5ZP49"/>
<dbReference type="InterPro" id="IPR036249">
    <property type="entry name" value="Thioredoxin-like_sf"/>
</dbReference>
<dbReference type="RefSeq" id="WP_156271813.1">
    <property type="nucleotide sequence ID" value="NZ_CP046244.1"/>
</dbReference>
<reference evidence="1 2" key="1">
    <citation type="submission" date="2019-11" db="EMBL/GenBank/DDBJ databases">
        <title>Genome sequence of Moorella glycerini DSM11254.</title>
        <authorList>
            <person name="Poehlein A."/>
            <person name="Boeer T."/>
            <person name="Daniel R."/>
        </authorList>
    </citation>
    <scope>NUCLEOTIDE SEQUENCE [LARGE SCALE GENOMIC DNA]</scope>
    <source>
        <strain evidence="1 2">DSM 11254</strain>
    </source>
</reference>
<proteinExistence type="predicted"/>
<dbReference type="Proteomes" id="UP000425916">
    <property type="component" value="Chromosome"/>
</dbReference>
<keyword evidence="2" id="KW-1185">Reference proteome</keyword>
<name>A0A6I5ZP49_9FIRM</name>
<organism evidence="1 2">
    <name type="scientific">Neomoorella glycerini</name>
    <dbReference type="NCBI Taxonomy" id="55779"/>
    <lineage>
        <taxon>Bacteria</taxon>
        <taxon>Bacillati</taxon>
        <taxon>Bacillota</taxon>
        <taxon>Clostridia</taxon>
        <taxon>Neomoorellales</taxon>
        <taxon>Neomoorellaceae</taxon>
        <taxon>Neomoorella</taxon>
    </lineage>
</organism>
<dbReference type="Gene3D" id="3.40.30.10">
    <property type="entry name" value="Glutaredoxin"/>
    <property type="match status" value="1"/>
</dbReference>
<gene>
    <name evidence="1" type="ORF">MGLY_07170</name>
</gene>
<dbReference type="EMBL" id="CP046244">
    <property type="protein sequence ID" value="QGP91385.1"/>
    <property type="molecule type" value="Genomic_DNA"/>
</dbReference>
<evidence type="ECO:0000313" key="2">
    <source>
        <dbReference type="Proteomes" id="UP000425916"/>
    </source>
</evidence>
<dbReference type="PROSITE" id="PS51354">
    <property type="entry name" value="GLUTAREDOXIN_2"/>
    <property type="match status" value="1"/>
</dbReference>
<sequence length="282" mass="32267">MKNVIFSTTGCIRCKIVKDFMNERGIPFVDKNIKEEGREDFQQFYTANRRAIYRGPDGIEFPVFTDGVEIRQGIGSVLAYLQGGKKLDGFVSIGALHKEWVDGLHVSSGNPEYTEDFIAVLMYLKGRGMKLKLDTNGKNSHVLRQILDYGLADFVVMEVVGPLGLYKRILGAEIDLNDVEKTISIVPQFPKYQFQTTIVPVIRQDRVPPIISYMTPEEIAETAKLIEEVTGSKKHPYFIRLFQPKEAQDERFRQMEPISPNMLFTYRTAARAYQVFTEIEKH</sequence>
<protein>
    <submittedName>
        <fullName evidence="1">Uncharacterized protein</fullName>
    </submittedName>
</protein>
<evidence type="ECO:0000313" key="1">
    <source>
        <dbReference type="EMBL" id="QGP91385.1"/>
    </source>
</evidence>
<accession>A0A6I5ZP49</accession>